<comment type="similarity">
    <text evidence="1">Belongs to the peptidase S8 family.</text>
</comment>
<dbReference type="EMBL" id="CP042239">
    <property type="protein sequence ID" value="QDX26999.1"/>
    <property type="molecule type" value="Genomic_DNA"/>
</dbReference>
<evidence type="ECO:0000313" key="3">
    <source>
        <dbReference type="EMBL" id="QDX26999.1"/>
    </source>
</evidence>
<dbReference type="PROSITE" id="PS51892">
    <property type="entry name" value="SUBTILASE"/>
    <property type="match status" value="1"/>
</dbReference>
<dbReference type="GO" id="GO:0006508">
    <property type="term" value="P:proteolysis"/>
    <property type="evidence" value="ECO:0007669"/>
    <property type="project" value="UniProtKB-KW"/>
</dbReference>
<name>A0A518RHW7_9SPHN</name>
<dbReference type="InterPro" id="IPR000209">
    <property type="entry name" value="Peptidase_S8/S53_dom"/>
</dbReference>
<dbReference type="AlphaFoldDB" id="A0A518RHW7"/>
<proteinExistence type="inferred from homology"/>
<evidence type="ECO:0000259" key="2">
    <source>
        <dbReference type="Pfam" id="PF00082"/>
    </source>
</evidence>
<dbReference type="CDD" id="cd04847">
    <property type="entry name" value="Peptidases_S8_Subtilisin_like_2"/>
    <property type="match status" value="1"/>
</dbReference>
<keyword evidence="1" id="KW-0720">Serine protease</keyword>
<gene>
    <name evidence="3" type="ORF">FPZ54_13960</name>
</gene>
<dbReference type="OrthoDB" id="9768989at2"/>
<feature type="active site" description="Charge relay system" evidence="1">
    <location>
        <position position="337"/>
    </location>
</feature>
<dbReference type="InterPro" id="IPR036852">
    <property type="entry name" value="Peptidase_S8/S53_dom_sf"/>
</dbReference>
<organism evidence="3 4">
    <name type="scientific">Sphingomonas suaedae</name>
    <dbReference type="NCBI Taxonomy" id="2599297"/>
    <lineage>
        <taxon>Bacteria</taxon>
        <taxon>Pseudomonadati</taxon>
        <taxon>Pseudomonadota</taxon>
        <taxon>Alphaproteobacteria</taxon>
        <taxon>Sphingomonadales</taxon>
        <taxon>Sphingomonadaceae</taxon>
        <taxon>Sphingomonas</taxon>
    </lineage>
</organism>
<keyword evidence="1" id="KW-0378">Hydrolase</keyword>
<feature type="domain" description="Peptidase S8/S53" evidence="2">
    <location>
        <begin position="359"/>
        <end position="614"/>
    </location>
</feature>
<dbReference type="KEGG" id="ssua:FPZ54_13960"/>
<keyword evidence="1" id="KW-0645">Protease</keyword>
<feature type="active site" description="Charge relay system" evidence="1">
    <location>
        <position position="580"/>
    </location>
</feature>
<dbReference type="RefSeq" id="WP_145848150.1">
    <property type="nucleotide sequence ID" value="NZ_CP042239.1"/>
</dbReference>
<reference evidence="3 4" key="1">
    <citation type="submission" date="2019-07" db="EMBL/GenBank/DDBJ databases">
        <title>Sphingomonas alkalisoli sp. nov., isolated from rhizosphere soil of Suaedae salsa.</title>
        <authorList>
            <person name="Zhang H."/>
            <person name="Xu L."/>
            <person name="Zhang J.-X."/>
            <person name="Sun J.-Q."/>
        </authorList>
    </citation>
    <scope>NUCLEOTIDE SEQUENCE [LARGE SCALE GENOMIC DNA]</scope>
    <source>
        <strain evidence="3 4">XS-10</strain>
    </source>
</reference>
<accession>A0A518RHW7</accession>
<dbReference type="InterPro" id="IPR034074">
    <property type="entry name" value="Y4bN_pept_dom"/>
</dbReference>
<sequence length="843" mass="91031">MANNPVQIILNDRDFHQAPEPAQPPRNKDFFEKADAAFAAHRASLLDAVDAIIAQLRASPYGPLAYLRVQMRSEALAKSYRPVWWLFKRDQFPCVGAEGVGTLYFEAPLIYLPALRARIEAAELVVETKYRQADGAPYKAPTAARAEVGAIESLEIAPPERKRSFSVSAALAALNDPRAVSGYQIELFHAPADPVIADDPIGRGALLRSFEGMLIGLGPGARAFIQRSIGRTPVLELQLTTDGQPALIDNRSSPVGGEIAPALPATSVDRSPDRHEAALNALQAHPLVRAVLPPILLQIEDEQTPPPSDLGLDLTPYPIAIPGPVADATYPIVGVIDSGVAAALDDWVAGRFDYLAPGEFDAVHGTAVAGLVSVPRLTNPASVVADPDGCRIFDVPLFPSGPFSARYRGFVDFLEEVEQAVSEGQREHGVRIFNLSINAVSDVERYRYSIYASRLDQIADAYGVIFVNTVGNLARAQARAPWSKKPGETVRYFSSRTTSDTIYKPSESVRAISVGAINPPQTAHLEGAPTVYTTRGPGLQVGVKPDVVAYGGAGVTAPGASTGLSSIDVEGRRQDVVGTSFAAPLVSRTLAGLDAATNGGLNVEALRAMLLHHSTLPEPLRRRSLKDLARQFAGFGQPASVVDMLETGDHQITLLFQSRLSIGERKPVILRFPFAWPASMADSEGKCSGRARITLVYAPPLDPAFGAEFVRVNLEASLKQLQTEPSKDGSPRFLNQIDPLYYPKSAHLAVPEKALIDHGLKWWPSKQYLSTFSELGASSQWRLEVTSLVRAETRFPAEGVPFAVLLTIEDPKGQAPVFRELRQHLQTGQANAQDVRTAVRVRA</sequence>
<protein>
    <submittedName>
        <fullName evidence="3">S8 family peptidase</fullName>
    </submittedName>
</protein>
<dbReference type="SUPFAM" id="SSF52743">
    <property type="entry name" value="Subtilisin-like"/>
    <property type="match status" value="1"/>
</dbReference>
<dbReference type="Gene3D" id="3.40.50.200">
    <property type="entry name" value="Peptidase S8/S53 domain"/>
    <property type="match status" value="1"/>
</dbReference>
<dbReference type="GO" id="GO:0004252">
    <property type="term" value="F:serine-type endopeptidase activity"/>
    <property type="evidence" value="ECO:0007669"/>
    <property type="project" value="UniProtKB-UniRule"/>
</dbReference>
<feature type="active site" description="Charge relay system" evidence="1">
    <location>
        <position position="364"/>
    </location>
</feature>
<dbReference type="Pfam" id="PF00082">
    <property type="entry name" value="Peptidase_S8"/>
    <property type="match status" value="1"/>
</dbReference>
<evidence type="ECO:0000256" key="1">
    <source>
        <dbReference type="PROSITE-ProRule" id="PRU01240"/>
    </source>
</evidence>
<evidence type="ECO:0000313" key="4">
    <source>
        <dbReference type="Proteomes" id="UP000318055"/>
    </source>
</evidence>
<dbReference type="Proteomes" id="UP000318055">
    <property type="component" value="Chromosome"/>
</dbReference>
<keyword evidence="4" id="KW-1185">Reference proteome</keyword>